<comment type="caution">
    <text evidence="8">The sequence shown here is derived from an EMBL/GenBank/DDBJ whole genome shotgun (WGS) entry which is preliminary data.</text>
</comment>
<dbReference type="GO" id="GO:0015074">
    <property type="term" value="P:DNA integration"/>
    <property type="evidence" value="ECO:0007669"/>
    <property type="project" value="InterPro"/>
</dbReference>
<dbReference type="Gene3D" id="1.10.1740.10">
    <property type="match status" value="1"/>
</dbReference>
<dbReference type="RefSeq" id="WP_161478252.1">
    <property type="nucleotide sequence ID" value="NZ_WXEW01000001.1"/>
</dbReference>
<organism evidence="8 9">
    <name type="scientific">Herbidospora solisilvae</name>
    <dbReference type="NCBI Taxonomy" id="2696284"/>
    <lineage>
        <taxon>Bacteria</taxon>
        <taxon>Bacillati</taxon>
        <taxon>Actinomycetota</taxon>
        <taxon>Actinomycetes</taxon>
        <taxon>Streptosporangiales</taxon>
        <taxon>Streptosporangiaceae</taxon>
        <taxon>Herbidospora</taxon>
    </lineage>
</organism>
<dbReference type="InterPro" id="IPR046531">
    <property type="entry name" value="DUF6596"/>
</dbReference>
<dbReference type="InterPro" id="IPR013325">
    <property type="entry name" value="RNA_pol_sigma_r2"/>
</dbReference>
<dbReference type="Pfam" id="PF08281">
    <property type="entry name" value="Sigma70_r4_2"/>
    <property type="match status" value="1"/>
</dbReference>
<dbReference type="PANTHER" id="PTHR47756">
    <property type="entry name" value="BLL6612 PROTEIN-RELATED"/>
    <property type="match status" value="1"/>
</dbReference>
<evidence type="ECO:0000256" key="6">
    <source>
        <dbReference type="SAM" id="MobiDB-lite"/>
    </source>
</evidence>
<dbReference type="SUPFAM" id="SSF88946">
    <property type="entry name" value="Sigma2 domain of RNA polymerase sigma factors"/>
    <property type="match status" value="1"/>
</dbReference>
<dbReference type="SUPFAM" id="SSF56349">
    <property type="entry name" value="DNA breaking-rejoining enzymes"/>
    <property type="match status" value="1"/>
</dbReference>
<dbReference type="InterPro" id="IPR013324">
    <property type="entry name" value="RNA_pol_sigma_r3/r4-like"/>
</dbReference>
<keyword evidence="4" id="KW-0804">Transcription</keyword>
<comment type="similarity">
    <text evidence="1">Belongs to the sigma-70 factor family. ECF subfamily.</text>
</comment>
<evidence type="ECO:0000256" key="3">
    <source>
        <dbReference type="ARBA" id="ARBA00023082"/>
    </source>
</evidence>
<sequence>MIDAVWRLESAKIIAALTRLVGDVGLAEEFAQDALVAAMEQWPAEGMPGTPGAWLMSVARRRAIDHIRAERRHDLTHGRLAHDLRQGDTTGEDDRDDTLRLMFLSCHPVLPPPARVALTLKLLGGLTNAEIARAFLTGEQVIARRIADAKRTLAEHRVGFDLPGPAEAAERLASVLEVVYLIFNEGYAAASGDDLMRPGLTLEALRLGGMLAEAAPQSEVLGLLALMEIQTSRADARTGPSGEPIPLHEQNRGRWDRLRVRRGFAAMLRARELGGPPGPYLLQAAIAVCHAQAPSAEETDWDQIVSLYELLVRLTPTPVVRLNRAVAVGMARGPRAGLDLTEDLTADPALRDYHLLPAVRADLLLRLGRTEAARREFLRAAALADNAAERAFLERRAAAIPAAEPTGALLGPAVAAFLAGRPGATARSYGQTLGRLRAALGEHTPVAELTPAETARVAAAAWGGTAARTWNRHLAALRSFCAWAGRPDLAADLVRRPEPSPEARPAPVWRDTDAALRERALWWLLHESAAPVTRVLALNVEDLDLDDRRSRTGITWRSRTAALLPDLIGDRTHGPLFLSGRRPAPARAPAEGDLCPHTGRRRLSYERAEHLFKTATGHTLSALRLT</sequence>
<dbReference type="PANTHER" id="PTHR47756:SF2">
    <property type="entry name" value="BLL6612 PROTEIN"/>
    <property type="match status" value="1"/>
</dbReference>
<dbReference type="Pfam" id="PF20239">
    <property type="entry name" value="DUF6596"/>
    <property type="match status" value="1"/>
</dbReference>
<reference evidence="8 9" key="1">
    <citation type="submission" date="2020-01" db="EMBL/GenBank/DDBJ databases">
        <title>Herbidospora sp. NEAU-GS84 nov., a novel actinomycete isolated from soil.</title>
        <authorList>
            <person name="Han L."/>
        </authorList>
    </citation>
    <scope>NUCLEOTIDE SEQUENCE [LARGE SCALE GENOMIC DNA]</scope>
    <source>
        <strain evidence="8 9">NEAU-GS84</strain>
    </source>
</reference>
<dbReference type="AlphaFoldDB" id="A0A7C9J6D3"/>
<name>A0A7C9J6D3_9ACTN</name>
<dbReference type="InterPro" id="IPR013249">
    <property type="entry name" value="RNA_pol_sigma70_r4_t2"/>
</dbReference>
<evidence type="ECO:0000256" key="2">
    <source>
        <dbReference type="ARBA" id="ARBA00023015"/>
    </source>
</evidence>
<evidence type="ECO:0000259" key="7">
    <source>
        <dbReference type="PROSITE" id="PS51900"/>
    </source>
</evidence>
<evidence type="ECO:0000256" key="5">
    <source>
        <dbReference type="PROSITE-ProRule" id="PRU01248"/>
    </source>
</evidence>
<dbReference type="InterPro" id="IPR004107">
    <property type="entry name" value="Integrase_SAM-like_N"/>
</dbReference>
<keyword evidence="3" id="KW-0731">Sigma factor</keyword>
<evidence type="ECO:0000313" key="9">
    <source>
        <dbReference type="Proteomes" id="UP000479526"/>
    </source>
</evidence>
<dbReference type="Pfam" id="PF02899">
    <property type="entry name" value="Phage_int_SAM_1"/>
    <property type="match status" value="1"/>
</dbReference>
<evidence type="ECO:0000256" key="1">
    <source>
        <dbReference type="ARBA" id="ARBA00010641"/>
    </source>
</evidence>
<gene>
    <name evidence="8" type="ORF">GT755_03710</name>
</gene>
<accession>A0A7C9J6D3</accession>
<protein>
    <submittedName>
        <fullName evidence="8">Site-specific integrase</fullName>
    </submittedName>
</protein>
<proteinExistence type="inferred from homology"/>
<dbReference type="SUPFAM" id="SSF88659">
    <property type="entry name" value="Sigma3 and sigma4 domains of RNA polymerase sigma factors"/>
    <property type="match status" value="1"/>
</dbReference>
<keyword evidence="2" id="KW-0805">Transcription regulation</keyword>
<dbReference type="GO" id="GO:0003677">
    <property type="term" value="F:DNA binding"/>
    <property type="evidence" value="ECO:0007669"/>
    <property type="project" value="UniProtKB-UniRule"/>
</dbReference>
<dbReference type="InterPro" id="IPR011010">
    <property type="entry name" value="DNA_brk_join_enz"/>
</dbReference>
<evidence type="ECO:0000313" key="8">
    <source>
        <dbReference type="EMBL" id="NAS20788.1"/>
    </source>
</evidence>
<dbReference type="InterPro" id="IPR007627">
    <property type="entry name" value="RNA_pol_sigma70_r2"/>
</dbReference>
<dbReference type="GO" id="GO:0006352">
    <property type="term" value="P:DNA-templated transcription initiation"/>
    <property type="evidence" value="ECO:0007669"/>
    <property type="project" value="InterPro"/>
</dbReference>
<dbReference type="Pfam" id="PF04542">
    <property type="entry name" value="Sigma70_r2"/>
    <property type="match status" value="1"/>
</dbReference>
<dbReference type="Proteomes" id="UP000479526">
    <property type="component" value="Unassembled WGS sequence"/>
</dbReference>
<evidence type="ECO:0000256" key="4">
    <source>
        <dbReference type="ARBA" id="ARBA00023163"/>
    </source>
</evidence>
<dbReference type="GO" id="GO:0016987">
    <property type="term" value="F:sigma factor activity"/>
    <property type="evidence" value="ECO:0007669"/>
    <property type="project" value="UniProtKB-KW"/>
</dbReference>
<feature type="domain" description="Core-binding (CB)" evidence="7">
    <location>
        <begin position="408"/>
        <end position="485"/>
    </location>
</feature>
<dbReference type="InterPro" id="IPR044068">
    <property type="entry name" value="CB"/>
</dbReference>
<feature type="region of interest" description="Disordered" evidence="6">
    <location>
        <begin position="578"/>
        <end position="598"/>
    </location>
</feature>
<keyword evidence="9" id="KW-1185">Reference proteome</keyword>
<keyword evidence="5" id="KW-0238">DNA-binding</keyword>
<dbReference type="PROSITE" id="PS51900">
    <property type="entry name" value="CB"/>
    <property type="match status" value="1"/>
</dbReference>
<dbReference type="EMBL" id="WXEW01000001">
    <property type="protein sequence ID" value="NAS20788.1"/>
    <property type="molecule type" value="Genomic_DNA"/>
</dbReference>